<feature type="chain" id="PRO_5022144522" evidence="2">
    <location>
        <begin position="25"/>
        <end position="441"/>
    </location>
</feature>
<dbReference type="PANTHER" id="PTHR44103">
    <property type="entry name" value="PROPROTEIN CONVERTASE P"/>
    <property type="match status" value="1"/>
</dbReference>
<dbReference type="EMBL" id="CP037452">
    <property type="protein sequence ID" value="QDV51803.1"/>
    <property type="molecule type" value="Genomic_DNA"/>
</dbReference>
<dbReference type="Proteomes" id="UP000318313">
    <property type="component" value="Chromosome"/>
</dbReference>
<dbReference type="AlphaFoldDB" id="A0A518IFC9"/>
<dbReference type="RefSeq" id="WP_145311200.1">
    <property type="nucleotide sequence ID" value="NZ_CP037452.1"/>
</dbReference>
<proteinExistence type="predicted"/>
<evidence type="ECO:0000313" key="3">
    <source>
        <dbReference type="EMBL" id="QDV51803.1"/>
    </source>
</evidence>
<dbReference type="Gene3D" id="2.130.10.130">
    <property type="entry name" value="Integrin alpha, N-terminal"/>
    <property type="match status" value="1"/>
</dbReference>
<dbReference type="OrthoDB" id="1488578at2"/>
<reference evidence="3 4" key="1">
    <citation type="submission" date="2019-03" db="EMBL/GenBank/DDBJ databases">
        <title>Deep-cultivation of Planctomycetes and their phenomic and genomic characterization uncovers novel biology.</title>
        <authorList>
            <person name="Wiegand S."/>
            <person name="Jogler M."/>
            <person name="Boedeker C."/>
            <person name="Pinto D."/>
            <person name="Vollmers J."/>
            <person name="Rivas-Marin E."/>
            <person name="Kohn T."/>
            <person name="Peeters S.H."/>
            <person name="Heuer A."/>
            <person name="Rast P."/>
            <person name="Oberbeckmann S."/>
            <person name="Bunk B."/>
            <person name="Jeske O."/>
            <person name="Meyerdierks A."/>
            <person name="Storesund J.E."/>
            <person name="Kallscheuer N."/>
            <person name="Luecker S."/>
            <person name="Lage O.M."/>
            <person name="Pohl T."/>
            <person name="Merkel B.J."/>
            <person name="Hornburger P."/>
            <person name="Mueller R.-W."/>
            <person name="Bruemmer F."/>
            <person name="Labrenz M."/>
            <person name="Spormann A.M."/>
            <person name="Op den Camp H."/>
            <person name="Overmann J."/>
            <person name="Amann R."/>
            <person name="Jetten M.S.M."/>
            <person name="Mascher T."/>
            <person name="Medema M.H."/>
            <person name="Devos D.P."/>
            <person name="Kaster A.-K."/>
            <person name="Ovreas L."/>
            <person name="Rohde M."/>
            <person name="Galperin M.Y."/>
            <person name="Jogler C."/>
        </authorList>
    </citation>
    <scope>NUCLEOTIDE SEQUENCE [LARGE SCALE GENOMIC DNA]</scope>
    <source>
        <strain evidence="3 4">Enr17</strain>
    </source>
</reference>
<dbReference type="Pfam" id="PF13517">
    <property type="entry name" value="FG-GAP_3"/>
    <property type="match status" value="1"/>
</dbReference>
<feature type="signal peptide" evidence="2">
    <location>
        <begin position="1"/>
        <end position="24"/>
    </location>
</feature>
<sequence precursor="true">MISRCLSVVCALACLQTLSAPVQADDVFEKPVRLKADGKVIDTGDHWGHSSPCIEDLDGDRLDDLILGDFRGNFHFYKNVGRSDAPVYISIGKIQAAGKDAQVNIYCCVGGQPRFVDLDGDGLRDFISSSYDPGYCYYFRCLGHQKFAAPVELVDKAGIPVRFAVDQKRKSQSFGSFYTPVDWDADGDFDLLIGCFDGHLKLRLNEGNAKKFVFATENQTINAGKEPLKVEKHCCPVVADWDQDGLWDILSGSDDGSVVWFRNVGSKTAPQFTESQILVTKHDGCGYDLVRWSEQDIVPGIRSQIEVVDFNKDGKLDLLLGDFCTAFEFRKNLTSKEKQQVKTLLSKLKQAAEPYSTKLKALQDDIRKRYPGDGIYTDKANEEWSTAYKALKDSPEAKKMEAFEAEYVSQMQPLLAGTAHKGNHSYDLAKSHGYVWLFLRK</sequence>
<gene>
    <name evidence="3" type="ORF">Enr17x_38620</name>
</gene>
<keyword evidence="1 2" id="KW-0732">Signal</keyword>
<evidence type="ECO:0000256" key="1">
    <source>
        <dbReference type="ARBA" id="ARBA00022729"/>
    </source>
</evidence>
<evidence type="ECO:0000313" key="4">
    <source>
        <dbReference type="Proteomes" id="UP000318313"/>
    </source>
</evidence>
<name>A0A518IFC9_9PLAN</name>
<dbReference type="KEGG" id="gfm:Enr17x_38620"/>
<protein>
    <submittedName>
        <fullName evidence="3">FG-GAP repeat protein</fullName>
    </submittedName>
</protein>
<dbReference type="PANTHER" id="PTHR44103:SF1">
    <property type="entry name" value="PROPROTEIN CONVERTASE P"/>
    <property type="match status" value="1"/>
</dbReference>
<dbReference type="InterPro" id="IPR013517">
    <property type="entry name" value="FG-GAP"/>
</dbReference>
<keyword evidence="4" id="KW-1185">Reference proteome</keyword>
<dbReference type="InterPro" id="IPR028994">
    <property type="entry name" value="Integrin_alpha_N"/>
</dbReference>
<evidence type="ECO:0000256" key="2">
    <source>
        <dbReference type="SAM" id="SignalP"/>
    </source>
</evidence>
<dbReference type="SUPFAM" id="SSF69318">
    <property type="entry name" value="Integrin alpha N-terminal domain"/>
    <property type="match status" value="1"/>
</dbReference>
<organism evidence="3 4">
    <name type="scientific">Gimesia fumaroli</name>
    <dbReference type="NCBI Taxonomy" id="2527976"/>
    <lineage>
        <taxon>Bacteria</taxon>
        <taxon>Pseudomonadati</taxon>
        <taxon>Planctomycetota</taxon>
        <taxon>Planctomycetia</taxon>
        <taxon>Planctomycetales</taxon>
        <taxon>Planctomycetaceae</taxon>
        <taxon>Gimesia</taxon>
    </lineage>
</organism>
<accession>A0A518IFC9</accession>